<gene>
    <name evidence="4" type="ORF">K4G66_23210</name>
</gene>
<feature type="transmembrane region" description="Helical" evidence="2">
    <location>
        <begin position="240"/>
        <end position="259"/>
    </location>
</feature>
<dbReference type="SUPFAM" id="SSF52151">
    <property type="entry name" value="FabD/lysophospholipase-like"/>
    <property type="match status" value="1"/>
</dbReference>
<keyword evidence="2" id="KW-0812">Transmembrane</keyword>
<sequence>MRKLKKNIIEPIYYALPVQLLILHLRKNQLLLLCWILLISIVTGYFGKSLGIPYLFLDPEYLGRVDFFSFFWLGMAFGGFNMAYHIICYILDGPSFGFLGTLSRPFAKFALNNGVIPAFFIVLYLLYMINFQVANEYNTVGSIFEKVGGFFCGFILIVLIIFEYFRWTNQDIVRLLASNVNKKLKKVRFSRVRIMSNLKEAKKGVRRVDNYLDLGFRVKSAPVVRHDKSLILQVFNQNHLNSVVMEMFVFGLILTLGIFSDNPVFQIPAAASCLLLLTVIIMLAGAVSYWLRGWATTAIIIGFFFLNMMVRYEWGENAYRAFGLDYTTEPAEYSLERLKALNDTSYYYQDYKATEQILDTWYDNMQQQYHYNAGRRPKMVLICTSGGGLRSAMWTTVALQQADSITQGHLMDHTRLFTGASGGLIGAAYFRELVLQQKLSEKKAMPIVLAKQQDARSIYDPYYANLIAQDNLNPIIFTLLMNDMLVRNQPFTYNGFRYAKDRGYAFEQQFNQNTDSVLDKTLGDYYEPEKKALIPMIFLTPAIVNDGRKLYISPQHVSYMHTRLPEKHYSHTSIIKGVDFRRLLDKQQADNLRFLTALRMNAAFPYVTPNVTLPTSPAIQIMDAGMTDNFGISDAVRFMFVFREWINTHTSGVILLNIRDSEKIEEIDKPASASLIERMTAPFRFFYDNLFNIQDISNDDRIELAQSWLGVSLHSIYLEYTSYVPEDWKLINPDRRTLERPSLSWRLTSREKDNIFQNIKHPKNQAALQELKYLLMDTGNEEMIQPVPEMLLGERE</sequence>
<dbReference type="EMBL" id="CP120682">
    <property type="protein sequence ID" value="WKN35291.1"/>
    <property type="molecule type" value="Genomic_DNA"/>
</dbReference>
<organism evidence="4">
    <name type="scientific">Roseihalotalea indica</name>
    <dbReference type="NCBI Taxonomy" id="2867963"/>
    <lineage>
        <taxon>Bacteria</taxon>
        <taxon>Pseudomonadati</taxon>
        <taxon>Bacteroidota</taxon>
        <taxon>Cytophagia</taxon>
        <taxon>Cytophagales</taxon>
        <taxon>Catalimonadaceae</taxon>
        <taxon>Roseihalotalea</taxon>
    </lineage>
</organism>
<keyword evidence="2" id="KW-1133">Transmembrane helix</keyword>
<keyword evidence="2" id="KW-0472">Membrane</keyword>
<dbReference type="Gene3D" id="3.40.1090.10">
    <property type="entry name" value="Cytosolic phospholipase A2 catalytic domain"/>
    <property type="match status" value="1"/>
</dbReference>
<dbReference type="Pfam" id="PF01734">
    <property type="entry name" value="Patatin"/>
    <property type="match status" value="1"/>
</dbReference>
<feature type="transmembrane region" description="Helical" evidence="2">
    <location>
        <begin position="30"/>
        <end position="47"/>
    </location>
</feature>
<feature type="transmembrane region" description="Helical" evidence="2">
    <location>
        <begin position="265"/>
        <end position="287"/>
    </location>
</feature>
<feature type="transmembrane region" description="Helical" evidence="2">
    <location>
        <begin position="109"/>
        <end position="127"/>
    </location>
</feature>
<feature type="transmembrane region" description="Helical" evidence="2">
    <location>
        <begin position="67"/>
        <end position="88"/>
    </location>
</feature>
<name>A0AA49JCZ7_9BACT</name>
<feature type="transmembrane region" description="Helical" evidence="2">
    <location>
        <begin position="147"/>
        <end position="165"/>
    </location>
</feature>
<reference evidence="4" key="1">
    <citation type="journal article" date="2023" name="Comput. Struct. Biotechnol. J.">
        <title>Discovery of a novel marine Bacteroidetes with a rich repertoire of carbohydrate-active enzymes.</title>
        <authorList>
            <person name="Chen B."/>
            <person name="Liu G."/>
            <person name="Chen Q."/>
            <person name="Wang H."/>
            <person name="Liu L."/>
            <person name="Tang K."/>
        </authorList>
    </citation>
    <scope>NUCLEOTIDE SEQUENCE</scope>
    <source>
        <strain evidence="4">TK19036</strain>
    </source>
</reference>
<proteinExistence type="predicted"/>
<evidence type="ECO:0000256" key="2">
    <source>
        <dbReference type="SAM" id="Phobius"/>
    </source>
</evidence>
<reference evidence="4" key="2">
    <citation type="journal article" date="2024" name="Antonie Van Leeuwenhoek">
        <title>Roseihalotalea indica gen. nov., sp. nov., a halophilic Bacteroidetes from mesopelagic Southwest Indian Ocean with higher carbohydrate metabolic potential.</title>
        <authorList>
            <person name="Chen B."/>
            <person name="Zhang M."/>
            <person name="Lin D."/>
            <person name="Ye J."/>
            <person name="Tang K."/>
        </authorList>
    </citation>
    <scope>NUCLEOTIDE SEQUENCE</scope>
    <source>
        <strain evidence="4">TK19036</strain>
    </source>
</reference>
<evidence type="ECO:0000259" key="3">
    <source>
        <dbReference type="Pfam" id="PF01734"/>
    </source>
</evidence>
<dbReference type="InterPro" id="IPR002641">
    <property type="entry name" value="PNPLA_dom"/>
</dbReference>
<evidence type="ECO:0000256" key="1">
    <source>
        <dbReference type="ARBA" id="ARBA00023098"/>
    </source>
</evidence>
<feature type="transmembrane region" description="Helical" evidence="2">
    <location>
        <begin position="294"/>
        <end position="312"/>
    </location>
</feature>
<dbReference type="AlphaFoldDB" id="A0AA49JCZ7"/>
<keyword evidence="1" id="KW-0443">Lipid metabolism</keyword>
<dbReference type="InterPro" id="IPR016035">
    <property type="entry name" value="Acyl_Trfase/lysoPLipase"/>
</dbReference>
<evidence type="ECO:0000313" key="4">
    <source>
        <dbReference type="EMBL" id="WKN35291.1"/>
    </source>
</evidence>
<dbReference type="GO" id="GO:0006629">
    <property type="term" value="P:lipid metabolic process"/>
    <property type="evidence" value="ECO:0007669"/>
    <property type="project" value="UniProtKB-KW"/>
</dbReference>
<protein>
    <submittedName>
        <fullName evidence="4">Patatin-like phospholipase family protein</fullName>
    </submittedName>
</protein>
<feature type="domain" description="PNPLA" evidence="3">
    <location>
        <begin position="383"/>
        <end position="635"/>
    </location>
</feature>
<accession>A0AA49JCZ7</accession>